<evidence type="ECO:0000313" key="2">
    <source>
        <dbReference type="Proteomes" id="UP001231649"/>
    </source>
</evidence>
<dbReference type="Proteomes" id="UP001231649">
    <property type="component" value="Chromosome 5"/>
</dbReference>
<dbReference type="EMBL" id="CM056781">
    <property type="protein sequence ID" value="KAJ8734586.1"/>
    <property type="molecule type" value="Genomic_DNA"/>
</dbReference>
<organism evidence="1 2">
    <name type="scientific">Mythimna loreyi</name>
    <dbReference type="NCBI Taxonomy" id="667449"/>
    <lineage>
        <taxon>Eukaryota</taxon>
        <taxon>Metazoa</taxon>
        <taxon>Ecdysozoa</taxon>
        <taxon>Arthropoda</taxon>
        <taxon>Hexapoda</taxon>
        <taxon>Insecta</taxon>
        <taxon>Pterygota</taxon>
        <taxon>Neoptera</taxon>
        <taxon>Endopterygota</taxon>
        <taxon>Lepidoptera</taxon>
        <taxon>Glossata</taxon>
        <taxon>Ditrysia</taxon>
        <taxon>Noctuoidea</taxon>
        <taxon>Noctuidae</taxon>
        <taxon>Noctuinae</taxon>
        <taxon>Hadenini</taxon>
        <taxon>Mythimna</taxon>
    </lineage>
</organism>
<accession>A0ACC2R7W6</accession>
<proteinExistence type="predicted"/>
<reference evidence="1" key="1">
    <citation type="submission" date="2023-03" db="EMBL/GenBank/DDBJ databases">
        <title>Chromosome-level genomes of two armyworms, Mythimna separata and Mythimna loreyi, provide insights into the biosynthesis and reception of sex pheromones.</title>
        <authorList>
            <person name="Zhao H."/>
        </authorList>
    </citation>
    <scope>NUCLEOTIDE SEQUENCE</scope>
    <source>
        <strain evidence="1">BeijingLab</strain>
    </source>
</reference>
<evidence type="ECO:0000313" key="1">
    <source>
        <dbReference type="EMBL" id="KAJ8734586.1"/>
    </source>
</evidence>
<gene>
    <name evidence="1" type="ORF">PYW08_013836</name>
</gene>
<sequence>MKIVTLAIFACVVCVKGDAGAKDSRQKRLLFYDEDGNLVKTYSNPYPNNPFLQNLRLNAGHLPYYGNFLNPFFGFIKDYTNVFSLTIPVSNKVIQQIQKDPAYHNQLLLTHTPDPVVEPNPLCEGKRSQIPSPKLCNNYLNCWDGWAVEQECPTGLLFSSQGYCDYSDSVNCESRKLREQPPTQPQCRKDFEAFRSALDCNEFFVCVGRQPVKFKCPADLSYNQELGVCDYPTRVDCSSAATNTDMFAPQSTSVQPAAPTPAPMASPAPPAPSSSDSPSAPIIPLAPIAPTAIFSPPASPVVVASSTLLKPGEIKTVITDNSIVNTQSWSSTHIAMSRQDAIRQLQLGNIAKVDA</sequence>
<comment type="caution">
    <text evidence="1">The sequence shown here is derived from an EMBL/GenBank/DDBJ whole genome shotgun (WGS) entry which is preliminary data.</text>
</comment>
<protein>
    <submittedName>
        <fullName evidence="1">Uncharacterized protein</fullName>
    </submittedName>
</protein>
<keyword evidence="2" id="KW-1185">Reference proteome</keyword>
<name>A0ACC2R7W6_9NEOP</name>